<dbReference type="InterPro" id="IPR020845">
    <property type="entry name" value="AMP-binding_CS"/>
</dbReference>
<dbReference type="PANTHER" id="PTHR45527">
    <property type="entry name" value="NONRIBOSOMAL PEPTIDE SYNTHETASE"/>
    <property type="match status" value="1"/>
</dbReference>
<dbReference type="Pfam" id="PF00668">
    <property type="entry name" value="Condensation"/>
    <property type="match status" value="1"/>
</dbReference>
<dbReference type="PROSITE" id="PS50075">
    <property type="entry name" value="CARRIER"/>
    <property type="match status" value="1"/>
</dbReference>
<evidence type="ECO:0000259" key="4">
    <source>
        <dbReference type="PROSITE" id="PS50075"/>
    </source>
</evidence>
<sequence length="1034" mass="109634">MTAAAQGWASPASHEQERVWNDERVGVAASAYSLFGAFEISGPLDVARLVVAIGQLMARYDVLRATFAQSDAGLEQIIWDDVAATLVVDLRELAPTARGRALEEFIARERDYHFDLTDDTLFRTAVVRLTGEDAVLVVHAHHILLDEWSLALLMDEMSDLYARGPYALGEPGAQYTDYAQAQRDHPSWSEADRAFWREELADITPSSLPERPGWQELPRGSAEVALSVDIDAHLLRDSARAAAVTPHTLGLTALSLTLARLGGPGGVPIVVLPVADRIRPETLSMIGLLVNLLPVPLRSRGATVGEALAAVAQAQAHALRRQGVPLAEIALASGRAATDLLSTVYHLHDGDRGHRLRFDGCQVSLREEQETPAQFDLTVGLELRGSSVRIVVQYNSQRYEEPVVQALCADMADFLTALVHDAGGAGAVRSTSRESATAGRDHPRAPVDPVERFAGWVRRQPRGCAVRWAGGSCDYGELADRAGRIAAALTGRGPDRPVGLLMHRGVDAVAAIVAAAWAGVPYVPLNPEDPVERLAAVAGRAGLDAVLVNAATAGSAPPNTTGIDVTTVPHRAGGRAEVPGNAPMAVMHTSGSTGPPKGAVVRRENVAHLVEQDFADLGPGRAVAHASPLAFDASTFEIWGALGTGATIAVIDKESATDARALPPLLRDLDVHTMFVTTSLFNHLVRSDAGTFDGVSAVITGGERADADSFRAVTGRTGGPAVLHAYGPTETTTFTTVTRVADVPSGERDVPLGGPLRGTSTHVLDDQLRALPPGFAGELWIGGAGVTDGYLGAPRATAERFLPDPFTERPGQRMYRSGDHVRCRDDGGLVFVGRGDRQVKVRGHRVELAEVETAALAIPAVANALARAVTTATGEVLIALGVESGQVDAELVRKHLAVALPPYALPATVVVLERFPLKRSGKVDSDQLFATGEPGLAPGADDDPAAGLVRATWTAALGHEPAGTDAHFFFSGGNSLSAVRFLDTIREQTGVDISIRRFLLNPTFGELCEQVRATEPGDDELTAIFDEWGASERD</sequence>
<dbReference type="NCBIfam" id="TIGR01733">
    <property type="entry name" value="AA-adenyl-dom"/>
    <property type="match status" value="1"/>
</dbReference>
<dbReference type="Pfam" id="PF00550">
    <property type="entry name" value="PP-binding"/>
    <property type="match status" value="1"/>
</dbReference>
<name>A0ABW0EWW6_9PSEU</name>
<dbReference type="PROSITE" id="PS00455">
    <property type="entry name" value="AMP_BINDING"/>
    <property type="match status" value="1"/>
</dbReference>
<dbReference type="SUPFAM" id="SSF56801">
    <property type="entry name" value="Acetyl-CoA synthetase-like"/>
    <property type="match status" value="1"/>
</dbReference>
<keyword evidence="2" id="KW-0596">Phosphopantetheine</keyword>
<dbReference type="InterPro" id="IPR045851">
    <property type="entry name" value="AMP-bd_C_sf"/>
</dbReference>
<dbReference type="InterPro" id="IPR036736">
    <property type="entry name" value="ACP-like_sf"/>
</dbReference>
<keyword evidence="6" id="KW-1185">Reference proteome</keyword>
<gene>
    <name evidence="5" type="ORF">ACFPM7_23650</name>
</gene>
<dbReference type="Proteomes" id="UP001596157">
    <property type="component" value="Unassembled WGS sequence"/>
</dbReference>
<dbReference type="Gene3D" id="1.10.1200.10">
    <property type="entry name" value="ACP-like"/>
    <property type="match status" value="1"/>
</dbReference>
<dbReference type="InterPro" id="IPR025110">
    <property type="entry name" value="AMP-bd_C"/>
</dbReference>
<organism evidence="5 6">
    <name type="scientific">Actinokineospora guangxiensis</name>
    <dbReference type="NCBI Taxonomy" id="1490288"/>
    <lineage>
        <taxon>Bacteria</taxon>
        <taxon>Bacillati</taxon>
        <taxon>Actinomycetota</taxon>
        <taxon>Actinomycetes</taxon>
        <taxon>Pseudonocardiales</taxon>
        <taxon>Pseudonocardiaceae</taxon>
        <taxon>Actinokineospora</taxon>
    </lineage>
</organism>
<dbReference type="EMBL" id="JBHSKF010000014">
    <property type="protein sequence ID" value="MFC5290060.1"/>
    <property type="molecule type" value="Genomic_DNA"/>
</dbReference>
<dbReference type="PANTHER" id="PTHR45527:SF1">
    <property type="entry name" value="FATTY ACID SYNTHASE"/>
    <property type="match status" value="1"/>
</dbReference>
<dbReference type="Gene3D" id="3.30.559.10">
    <property type="entry name" value="Chloramphenicol acetyltransferase-like domain"/>
    <property type="match status" value="1"/>
</dbReference>
<proteinExistence type="predicted"/>
<evidence type="ECO:0000256" key="3">
    <source>
        <dbReference type="ARBA" id="ARBA00022553"/>
    </source>
</evidence>
<dbReference type="Pfam" id="PF00501">
    <property type="entry name" value="AMP-binding"/>
    <property type="match status" value="1"/>
</dbReference>
<dbReference type="Gene3D" id="3.40.50.980">
    <property type="match status" value="2"/>
</dbReference>
<evidence type="ECO:0000313" key="6">
    <source>
        <dbReference type="Proteomes" id="UP001596157"/>
    </source>
</evidence>
<protein>
    <submittedName>
        <fullName evidence="5">Amino acid adenylation domain-containing protein</fullName>
    </submittedName>
</protein>
<dbReference type="RefSeq" id="WP_378249932.1">
    <property type="nucleotide sequence ID" value="NZ_JBHSKF010000014.1"/>
</dbReference>
<dbReference type="InterPro" id="IPR001242">
    <property type="entry name" value="Condensation_dom"/>
</dbReference>
<comment type="caution">
    <text evidence="5">The sequence shown here is derived from an EMBL/GenBank/DDBJ whole genome shotgun (WGS) entry which is preliminary data.</text>
</comment>
<dbReference type="SUPFAM" id="SSF52777">
    <property type="entry name" value="CoA-dependent acyltransferases"/>
    <property type="match status" value="2"/>
</dbReference>
<accession>A0ABW0EWW6</accession>
<evidence type="ECO:0000313" key="5">
    <source>
        <dbReference type="EMBL" id="MFC5290060.1"/>
    </source>
</evidence>
<keyword evidence="3" id="KW-0597">Phosphoprotein</keyword>
<dbReference type="SMART" id="SM00823">
    <property type="entry name" value="PKS_PP"/>
    <property type="match status" value="1"/>
</dbReference>
<dbReference type="Gene3D" id="3.30.559.30">
    <property type="entry name" value="Nonribosomal peptide synthetase, condensation domain"/>
    <property type="match status" value="1"/>
</dbReference>
<dbReference type="SUPFAM" id="SSF47336">
    <property type="entry name" value="ACP-like"/>
    <property type="match status" value="1"/>
</dbReference>
<dbReference type="InterPro" id="IPR009081">
    <property type="entry name" value="PP-bd_ACP"/>
</dbReference>
<dbReference type="Gene3D" id="3.30.300.30">
    <property type="match status" value="1"/>
</dbReference>
<dbReference type="Pfam" id="PF13193">
    <property type="entry name" value="AMP-binding_C"/>
    <property type="match status" value="1"/>
</dbReference>
<reference evidence="6" key="1">
    <citation type="journal article" date="2019" name="Int. J. Syst. Evol. Microbiol.">
        <title>The Global Catalogue of Microorganisms (GCM) 10K type strain sequencing project: providing services to taxonomists for standard genome sequencing and annotation.</title>
        <authorList>
            <consortium name="The Broad Institute Genomics Platform"/>
            <consortium name="The Broad Institute Genome Sequencing Center for Infectious Disease"/>
            <person name="Wu L."/>
            <person name="Ma J."/>
        </authorList>
    </citation>
    <scope>NUCLEOTIDE SEQUENCE [LARGE SCALE GENOMIC DNA]</scope>
    <source>
        <strain evidence="6">CCUG 59778</strain>
    </source>
</reference>
<dbReference type="InterPro" id="IPR020806">
    <property type="entry name" value="PKS_PP-bd"/>
</dbReference>
<dbReference type="InterPro" id="IPR000873">
    <property type="entry name" value="AMP-dep_synth/lig_dom"/>
</dbReference>
<dbReference type="InterPro" id="IPR023213">
    <property type="entry name" value="CAT-like_dom_sf"/>
</dbReference>
<feature type="domain" description="Carrier" evidence="4">
    <location>
        <begin position="940"/>
        <end position="1015"/>
    </location>
</feature>
<evidence type="ECO:0000256" key="2">
    <source>
        <dbReference type="ARBA" id="ARBA00022450"/>
    </source>
</evidence>
<dbReference type="Gene3D" id="2.30.38.10">
    <property type="entry name" value="Luciferase, Domain 3"/>
    <property type="match status" value="1"/>
</dbReference>
<evidence type="ECO:0000256" key="1">
    <source>
        <dbReference type="ARBA" id="ARBA00001957"/>
    </source>
</evidence>
<dbReference type="InterPro" id="IPR010071">
    <property type="entry name" value="AA_adenyl_dom"/>
</dbReference>
<comment type="cofactor">
    <cofactor evidence="1">
        <name>pantetheine 4'-phosphate</name>
        <dbReference type="ChEBI" id="CHEBI:47942"/>
    </cofactor>
</comment>